<dbReference type="Gene3D" id="2.160.20.10">
    <property type="entry name" value="Single-stranded right-handed beta-helix, Pectin lyase-like"/>
    <property type="match status" value="1"/>
</dbReference>
<evidence type="ECO:0000313" key="1">
    <source>
        <dbReference type="EMBL" id="KKL11101.1"/>
    </source>
</evidence>
<proteinExistence type="predicted"/>
<dbReference type="InterPro" id="IPR012334">
    <property type="entry name" value="Pectin_lyas_fold"/>
</dbReference>
<organism evidence="1">
    <name type="scientific">marine sediment metagenome</name>
    <dbReference type="NCBI Taxonomy" id="412755"/>
    <lineage>
        <taxon>unclassified sequences</taxon>
        <taxon>metagenomes</taxon>
        <taxon>ecological metagenomes</taxon>
    </lineage>
</organism>
<sequence length="305" mass="31780">MTSFGPVTGDVIGPVQFKEGAVSFAQGASGANLIMKKDTTVWYVDSGQSASGNGKTPTLAFITLAEAVAAAGDHDTILIMSNDIETIAAAGIDITQEGLRIIGAASSEAAQNAALKITSGTASMFRILADRVEIAGIYMSQRTAYPCITIGSASVGAVYETHIHNCNIDGYAGTATYGITGYNQTADTVSLVVEDCYFQNFGTAAIHANGTRDTYRRNTFIVATSTTGIYVKANAGDRQHTCIVDNYFTGITDAVGIEFAGTPTAGTLFLMRNYLSGTWGTSITDVTGGVNNYVMDANGGALINC</sequence>
<evidence type="ECO:0008006" key="2">
    <source>
        <dbReference type="Google" id="ProtNLM"/>
    </source>
</evidence>
<gene>
    <name evidence="1" type="ORF">LCGC14_2549180</name>
</gene>
<protein>
    <recommendedName>
        <fullName evidence="2">Right handed beta helix domain-containing protein</fullName>
    </recommendedName>
</protein>
<dbReference type="InterPro" id="IPR011050">
    <property type="entry name" value="Pectin_lyase_fold/virulence"/>
</dbReference>
<comment type="caution">
    <text evidence="1">The sequence shown here is derived from an EMBL/GenBank/DDBJ whole genome shotgun (WGS) entry which is preliminary data.</text>
</comment>
<dbReference type="EMBL" id="LAZR01041790">
    <property type="protein sequence ID" value="KKL11101.1"/>
    <property type="molecule type" value="Genomic_DNA"/>
</dbReference>
<dbReference type="SUPFAM" id="SSF51126">
    <property type="entry name" value="Pectin lyase-like"/>
    <property type="match status" value="1"/>
</dbReference>
<dbReference type="AlphaFoldDB" id="A0A0F9CZP0"/>
<name>A0A0F9CZP0_9ZZZZ</name>
<reference evidence="1" key="1">
    <citation type="journal article" date="2015" name="Nature">
        <title>Complex archaea that bridge the gap between prokaryotes and eukaryotes.</title>
        <authorList>
            <person name="Spang A."/>
            <person name="Saw J.H."/>
            <person name="Jorgensen S.L."/>
            <person name="Zaremba-Niedzwiedzka K."/>
            <person name="Martijn J."/>
            <person name="Lind A.E."/>
            <person name="van Eijk R."/>
            <person name="Schleper C."/>
            <person name="Guy L."/>
            <person name="Ettema T.J."/>
        </authorList>
    </citation>
    <scope>NUCLEOTIDE SEQUENCE</scope>
</reference>
<accession>A0A0F9CZP0</accession>